<keyword evidence="1" id="KW-0238">DNA-binding</keyword>
<evidence type="ECO:0000313" key="5">
    <source>
        <dbReference type="EMBL" id="MBB6431548.1"/>
    </source>
</evidence>
<evidence type="ECO:0000259" key="4">
    <source>
        <dbReference type="PROSITE" id="PS51737"/>
    </source>
</evidence>
<dbReference type="Gene3D" id="3.90.1750.20">
    <property type="entry name" value="Putative Large Serine Recombinase, Chain B, Domain 2"/>
    <property type="match status" value="1"/>
</dbReference>
<evidence type="ECO:0000313" key="6">
    <source>
        <dbReference type="Proteomes" id="UP000541810"/>
    </source>
</evidence>
<comment type="caution">
    <text evidence="5">The sequence shown here is derived from an EMBL/GenBank/DDBJ whole genome shotgun (WGS) entry which is preliminary data.</text>
</comment>
<dbReference type="InterPro" id="IPR011109">
    <property type="entry name" value="DNA_bind_recombinase_dom"/>
</dbReference>
<dbReference type="Pfam" id="PF07508">
    <property type="entry name" value="Recombinase"/>
    <property type="match status" value="1"/>
</dbReference>
<dbReference type="GO" id="GO:0000150">
    <property type="term" value="F:DNA strand exchange activity"/>
    <property type="evidence" value="ECO:0007669"/>
    <property type="project" value="InterPro"/>
</dbReference>
<reference evidence="5 6" key="1">
    <citation type="submission" date="2020-08" db="EMBL/GenBank/DDBJ databases">
        <title>Genomic Encyclopedia of Type Strains, Phase IV (KMG-IV): sequencing the most valuable type-strain genomes for metagenomic binning, comparative biology and taxonomic classification.</title>
        <authorList>
            <person name="Goeker M."/>
        </authorList>
    </citation>
    <scope>NUCLEOTIDE SEQUENCE [LARGE SCALE GENOMIC DNA]</scope>
    <source>
        <strain evidence="5 6">DSM 103725</strain>
    </source>
</reference>
<dbReference type="RefSeq" id="WP_184679005.1">
    <property type="nucleotide sequence ID" value="NZ_JACHGY010000001.1"/>
</dbReference>
<dbReference type="GO" id="GO:0003677">
    <property type="term" value="F:DNA binding"/>
    <property type="evidence" value="ECO:0007669"/>
    <property type="project" value="UniProtKB-KW"/>
</dbReference>
<dbReference type="InterPro" id="IPR050639">
    <property type="entry name" value="SSR_resolvase"/>
</dbReference>
<dbReference type="InterPro" id="IPR025827">
    <property type="entry name" value="Zn_ribbon_recom_dom"/>
</dbReference>
<organism evidence="5 6">
    <name type="scientific">Algisphaera agarilytica</name>
    <dbReference type="NCBI Taxonomy" id="1385975"/>
    <lineage>
        <taxon>Bacteria</taxon>
        <taxon>Pseudomonadati</taxon>
        <taxon>Planctomycetota</taxon>
        <taxon>Phycisphaerae</taxon>
        <taxon>Phycisphaerales</taxon>
        <taxon>Phycisphaeraceae</taxon>
        <taxon>Algisphaera</taxon>
    </lineage>
</organism>
<feature type="domain" description="Recombinase" evidence="4">
    <location>
        <begin position="184"/>
        <end position="303"/>
    </location>
</feature>
<dbReference type="SUPFAM" id="SSF53041">
    <property type="entry name" value="Resolvase-like"/>
    <property type="match status" value="1"/>
</dbReference>
<dbReference type="InterPro" id="IPR036162">
    <property type="entry name" value="Resolvase-like_N_sf"/>
</dbReference>
<dbReference type="Pfam" id="PF00239">
    <property type="entry name" value="Resolvase"/>
    <property type="match status" value="1"/>
</dbReference>
<dbReference type="Gene3D" id="3.40.50.1390">
    <property type="entry name" value="Resolvase, N-terminal catalytic domain"/>
    <property type="match status" value="1"/>
</dbReference>
<dbReference type="AlphaFoldDB" id="A0A7X0H9G9"/>
<dbReference type="PANTHER" id="PTHR30461">
    <property type="entry name" value="DNA-INVERTASE FROM LAMBDOID PROPHAGE"/>
    <property type="match status" value="1"/>
</dbReference>
<dbReference type="PANTHER" id="PTHR30461:SF2">
    <property type="entry name" value="SERINE RECOMBINASE PINE-RELATED"/>
    <property type="match status" value="1"/>
</dbReference>
<dbReference type="PROSITE" id="PS51737">
    <property type="entry name" value="RECOMBINASE_DNA_BIND"/>
    <property type="match status" value="1"/>
</dbReference>
<keyword evidence="6" id="KW-1185">Reference proteome</keyword>
<evidence type="ECO:0000256" key="1">
    <source>
        <dbReference type="ARBA" id="ARBA00023125"/>
    </source>
</evidence>
<protein>
    <submittedName>
        <fullName evidence="5">DNA invertase Pin-like site-specific DNA recombinase</fullName>
    </submittedName>
</protein>
<keyword evidence="2" id="KW-0233">DNA recombination</keyword>
<dbReference type="InterPro" id="IPR038109">
    <property type="entry name" value="DNA_bind_recomb_sf"/>
</dbReference>
<name>A0A7X0H9G9_9BACT</name>
<dbReference type="SMART" id="SM00857">
    <property type="entry name" value="Resolvase"/>
    <property type="match status" value="1"/>
</dbReference>
<sequence length="633" mass="71917">MATETEPTRVYSYIRFSTEAQGKEGRDSERRQNEWRDRFMAAHPTYVLDDELKLLDDACSAYKDEHRGKDGKLGQFLDHVEHGRIPTGSILLVESIDRLTRLEPFTALEMICFGLLKHGITIQTQIARYDREAATNGQIHGLIAEITRAYQESKHKSERVRAAFDNKFKKARTCGKKVTARCPAWLWLDKETDEFVEVPGARETIQRIYQMKLDGLSQHKIEKTLNAKIGGATWQRPKGWGVGYIRKIWSNPAVIGELQRYRRGADGKRRPVEAPIPGYFPVIVDPDTFYAVQSQLAGNRGKGGRNGKKWNVFTHIIKCGYCSGAMYYKPPHARDAARLKCSNAKRGLGCVAGTVRYAEVVDVLLRGCVYLDPAQVLPAADEHAAKAAALRKQRDGELAELQGIKQRRKNFLDQLGRTNCPETRDDYQRMRATLAERANELEDTTAEVMRQLVKLENGTKNMRCWQRGVADLIDAIEDDEAADMRAKLSAHLRTFIDCIEVFPHGFPKVAEPATHCQIERGEPVPGKRGRRRRVPAKRWWDADVDTIIETLDAAYDDTLGPRPTNKRWAKFERYVLDRRMSKEGRFYRVHFKTGERVDLVPPGGLATGYTTVGKTVEKTLPNIAGLWKDFNEA</sequence>
<accession>A0A7X0H9G9</accession>
<proteinExistence type="predicted"/>
<gene>
    <name evidence="5" type="ORF">HNQ40_003354</name>
</gene>
<dbReference type="Proteomes" id="UP000541810">
    <property type="component" value="Unassembled WGS sequence"/>
</dbReference>
<evidence type="ECO:0000256" key="2">
    <source>
        <dbReference type="ARBA" id="ARBA00023172"/>
    </source>
</evidence>
<dbReference type="CDD" id="cd00338">
    <property type="entry name" value="Ser_Recombinase"/>
    <property type="match status" value="1"/>
</dbReference>
<dbReference type="InterPro" id="IPR006119">
    <property type="entry name" value="Resolv_N"/>
</dbReference>
<dbReference type="EMBL" id="JACHGY010000001">
    <property type="protein sequence ID" value="MBB6431548.1"/>
    <property type="molecule type" value="Genomic_DNA"/>
</dbReference>
<dbReference type="Pfam" id="PF13408">
    <property type="entry name" value="Zn_ribbon_recom"/>
    <property type="match status" value="1"/>
</dbReference>
<evidence type="ECO:0000256" key="3">
    <source>
        <dbReference type="SAM" id="Coils"/>
    </source>
</evidence>
<keyword evidence="3" id="KW-0175">Coiled coil</keyword>
<feature type="coiled-coil region" evidence="3">
    <location>
        <begin position="424"/>
        <end position="458"/>
    </location>
</feature>